<feature type="region of interest" description="Disordered" evidence="1">
    <location>
        <begin position="830"/>
        <end position="935"/>
    </location>
</feature>
<feature type="compositionally biased region" description="Basic and acidic residues" evidence="1">
    <location>
        <begin position="436"/>
        <end position="450"/>
    </location>
</feature>
<feature type="compositionally biased region" description="Low complexity" evidence="1">
    <location>
        <begin position="2746"/>
        <end position="2762"/>
    </location>
</feature>
<dbReference type="InterPro" id="IPR001623">
    <property type="entry name" value="DnaJ_domain"/>
</dbReference>
<feature type="compositionally biased region" description="Low complexity" evidence="1">
    <location>
        <begin position="3229"/>
        <end position="3255"/>
    </location>
</feature>
<feature type="compositionally biased region" description="Polar residues" evidence="1">
    <location>
        <begin position="3020"/>
        <end position="3030"/>
    </location>
</feature>
<feature type="compositionally biased region" description="Basic and acidic residues" evidence="1">
    <location>
        <begin position="848"/>
        <end position="858"/>
    </location>
</feature>
<evidence type="ECO:0000313" key="3">
    <source>
        <dbReference type="EMBL" id="CAL5218392.1"/>
    </source>
</evidence>
<dbReference type="SMART" id="SM00271">
    <property type="entry name" value="DnaJ"/>
    <property type="match status" value="1"/>
</dbReference>
<accession>A0ABP1FK45</accession>
<dbReference type="InterPro" id="IPR044978">
    <property type="entry name" value="GRV2/DNAJC13"/>
</dbReference>
<feature type="compositionally biased region" description="Polar residues" evidence="1">
    <location>
        <begin position="3178"/>
        <end position="3188"/>
    </location>
</feature>
<feature type="compositionally biased region" description="Polar residues" evidence="1">
    <location>
        <begin position="2869"/>
        <end position="2883"/>
    </location>
</feature>
<sequence length="3342" mass="352710">MAASMTAAGAVDHLIGQMRKQQDPQMPPDCVGRYLCTKSSWRGRYRRIMCVTPNAVITQHPDNLAITNTYLFIGESDIDGISAAPMDQDAEEQEFTLSARSDKKSKYKAVKFSCKQRAALLTALYQCMTQAAMRGHCPIALKILGTPDVYSAYKLKKGQWVPAKLRITSFAVETVNSQGAVRWRLEYRHMGSPGAICLISGVNDPGAVFALSGKVGRSPRVFAARDRDGILRQMQAAALKRMGITLAVNKQAQQTGQELLDQVASAERERAAAPDEVPLGEWEAMRGRGEGSRKGASRRLVLTAGALLERRPATYEVAERRHLAALAAVVRFAVEPTWLGLEWTDGAPAAMYILPGRDALLAALLDAAQVSAGRPIPVLPQHTFPGNVVLSSRATSGLSPPVLPDLNLERLVLGHLASAAKEALYALADVPSSASDDGRATRADNSDGSHSDQFSVGSPPNPQQKRPMMGGMSAAFGSRRDTSDAARAAPLRGVSANAGASVEPVTDFRQRVAECNACIPYSGIVGNARVEDSALTAILSLLPVGPPAGANPPPPSTKEAIRTINILHCLQRLVTSASVAAAVLQTPGAVLRIFAAMTCGQEHVEAEALRLLTRLWAPACARSGQGPWELPKVGPGQASASDPADFQSQMAGYDAGSAGRQAKSLCLVPSGRASALVSMLRHSTAPTAAYPTMAAVEALAAVVCEPGARTTDPILRHALLSETGALGRPLFALFNHPARRVLDAAALIMRAVAEGGANAAAPMREAALTEGAILHHLSVGMSSAQDPRAKLSTDLVALLADNYVPAQQLLKRIFPPGLLMYLAQRRPPAAPRASAARDSEQAVQQRPGRPEVPRERAMSPEPRPPPQQRIEAGEAGHLSPVASPPESPRSSAVTTARRQQEAPLDSSSGPSDPPADPKIGASTAGQPPHTREGKAPSDFFQACLLRGAQEREQPVSRRPPQEPPDMGRSLRCNWDAFWGAALKDHCHAGLIWNERTRSELREALQAEENALRAGRTRVMDGSGGMPSWNHAEFRVRYPSLASQLSVSGIYVKLLLDGLDQGAVDKVAEPKNVFLALHHHFLCLADAGLRLAGAEDRQQSMSEQTVLSAAVSRDPEGERELCARAMAALYHAHAAAIGPFDNTAHMAALLDRTTNRGLQHCLLRLVEALLIPRAAHISDQAAQAARQNATAFVEAGGVMLAVDLVAGAHELKERTRVPLQTNLIAYSSHAHEVKEWYYYPEPSADSKAGAGRADHAEDSRAGPITKDELKMRYAQEKVGYSGYLVVQIGPRTRVWAAGSMSCVEAAEVALRILHQLVRMQAAVDPDGNPLQPLPIVHRTLASPQCLPHIAQVMLTGEPSLVSMSAALLEAMLEHNSASLATLYQTGIFFFALAYCGSNLVEIGHLFRVAHLAQHFKGAAPAGPGSPIGQRSFLGGLLPESLLHMLTSYGAGAFAAALCGDADTPELVWTHRMRAQRLIPQMHHHLGDFPRKLEQHAHAVYEYVVCPPVGYPELKEEMWCHRYYLRNLCDERFADWPIVEHVPLLQALLDEWRAEAARKPLGMTEAEACQVLEVSLAEDQELDDEMLKAAYRRLARKYHPDKNPAGREKFVAVQKAYERLQAGAAAGQGPQSWRLLLILKAQCILFRRYPEVLAPFKYGGYPLLLSAVTLPEDSEETNAAHFLGPEKAPLLEASVELCWLTCVSSELNGGELTRSGGVDALGRLLQRCLDVLPRDAAPTLPATIISTHCLRTFAGMASFADARQQLVEQQSLVADIVQSCGLERATGAVDAALQCIVQMAASPALQDMMLKVGVLGYVVPLLFGFDPTHDGEAGAPSTDASAVASLAAVPEKAGGQRDAGPAYLGLGMSRSNMQAGTMSLARSARNYHAMLAARALGRLSGLLPGKPGSPRCDAAAAALSALLTPALAAKLAAQDPKPLLMHLNSSLLNPQVMWNSKMREEVLEQMEAARENPESAGTPQDFHFKALQGELVVAGVFVRVYNEQPTFSVSDAPAFCKGLVSYLHVQTQSPHFRAAQAETPDFPSEGEGKEKAEDLRRHREHLAAALHALQTLLEAQPRLSAIMASTAALAPFCNCIEPICRRLHELPEEANKDNHGAAARAAAASEQAQHEAEIAALALAILVRLTSHAGCVEALSKDRALLLAFWTVHRPPSPAALALALRLLHALAAAPPTAWCAAAQGGAVYLFTALLPVTPAAAHEAEAAETVRAAVATLLSQLTKQPLHGPRIVLLLNRLLPPGLVAAIEDGPGEAAVAALGRASETPERLWNMSMAMTTAEEVASLAASARLAQAQGRRDWGLPEGFKIQFEGEQAELFIGGVYVRLFLKNPQFPLRHPKRFLEGLLEAYSASVEEHSPARAVLLAAAAAELLQVHALLAEHAVALGYVDKLLKILQAHLPPQEGALNGGRRPSDADEMGGSALRLLHQLANTTMAAEALARVAPPAVSTILAATRWGLAGSILALETLKLAMAPINRARDILVGQALQAGLVPLLLAKLDWRKAGSGSHQGEEEERAESMERVLAVDLLHLMAAEGSHGAQVAQQLDASEVWHAYRDQKHDLFLPAGATSQGGVFGLLTGSQVARFALPAPEPPEGTTPPAPAPSMEPAPSAQLEEQNHSLQPVSSEVNPTAARGPVQTAQQPLASEAPMKQAQPRKQLPGSVPSPGQSATAPKGAAQAKHASADMSEAPRAAELAGSAAVTASFKPVAAKPADAKALQAASAKSAEEVEPAGQPTGPPQQQHGAAASFSYPSMGQPNEVNIREQASNAGDLQPDVPQAPSELDDSRQKSPPQSAEGLKGKPQASAQGIAHIKVEQPASAPEPAVDEVEVLWDDSASAQPAPGAAAEGQLPAQSTSAQDNESALQSELDSVHAAAPPHGEDDSMASVVTHDTPPTADIADEEQGTSAAGQADSAHPAATEGMQQKQPVADATPSGVQAEAESPAEAAHDSKAGSVRVAAENGDSGHSMAVSAPREAEPVQHGESSGSKPEPLASAAPALPTLSTMPVQDISSQESPVGAGDSLAIPKQETGSQEGMALTHSSAPQKGIPAPAPQMAPSEAGSAEHGKTAVAQMHEPAVEPSAPSVSHSSGGVLDDRGSAKPPPKHADSAVQPPGGRVSREQDAMGAATSSGIESRAAPANVPTQGHSESASSTMSKTGPPAGSSMSRSSTTALTAKRASQDSASSSVSKAAADPLQALLGETQPRLARPPPRLTRPLSSGPSARQSTSSGAAAGPAATAAKQVLPTRPQAAATATHVPTNAQVVASDPPGKPDSAREQQRNQQRPVVDVAATQQGKRPEAAVKSPRDSQKSPAGQLVRNRVEFNPLL</sequence>
<name>A0ABP1FK45_9CHLO</name>
<evidence type="ECO:0000313" key="4">
    <source>
        <dbReference type="Proteomes" id="UP001497392"/>
    </source>
</evidence>
<feature type="compositionally biased region" description="Polar residues" evidence="1">
    <location>
        <begin position="888"/>
        <end position="897"/>
    </location>
</feature>
<feature type="compositionally biased region" description="Pro residues" evidence="1">
    <location>
        <begin position="2605"/>
        <end position="2622"/>
    </location>
</feature>
<evidence type="ECO:0000259" key="2">
    <source>
        <dbReference type="PROSITE" id="PS50076"/>
    </source>
</evidence>
<feature type="compositionally biased region" description="Polar residues" evidence="1">
    <location>
        <begin position="2634"/>
        <end position="2644"/>
    </location>
</feature>
<dbReference type="InterPro" id="IPR036869">
    <property type="entry name" value="J_dom_sf"/>
</dbReference>
<dbReference type="PROSITE" id="PS50076">
    <property type="entry name" value="DNAJ_2"/>
    <property type="match status" value="1"/>
</dbReference>
<organism evidence="3 4">
    <name type="scientific">Coccomyxa viridis</name>
    <dbReference type="NCBI Taxonomy" id="1274662"/>
    <lineage>
        <taxon>Eukaryota</taxon>
        <taxon>Viridiplantae</taxon>
        <taxon>Chlorophyta</taxon>
        <taxon>core chlorophytes</taxon>
        <taxon>Trebouxiophyceae</taxon>
        <taxon>Trebouxiophyceae incertae sedis</taxon>
        <taxon>Coccomyxaceae</taxon>
        <taxon>Coccomyxa</taxon>
    </lineage>
</organism>
<dbReference type="CDD" id="cd06257">
    <property type="entry name" value="DnaJ"/>
    <property type="match status" value="1"/>
</dbReference>
<feature type="compositionally biased region" description="Low complexity" evidence="1">
    <location>
        <begin position="2721"/>
        <end position="2739"/>
    </location>
</feature>
<feature type="compositionally biased region" description="Basic and acidic residues" evidence="1">
    <location>
        <begin position="3311"/>
        <end position="3324"/>
    </location>
</feature>
<feature type="region of interest" description="Disordered" evidence="1">
    <location>
        <begin position="432"/>
        <end position="485"/>
    </location>
</feature>
<dbReference type="PANTHER" id="PTHR36983">
    <property type="entry name" value="DNAJ HOMOLOG SUBFAMILY C MEMBER 13"/>
    <property type="match status" value="1"/>
</dbReference>
<dbReference type="SUPFAM" id="SSF46565">
    <property type="entry name" value="Chaperone J-domain"/>
    <property type="match status" value="1"/>
</dbReference>
<dbReference type="PANTHER" id="PTHR36983:SF2">
    <property type="entry name" value="DNAJ HOMOLOG SUBFAMILY C MEMBER 13"/>
    <property type="match status" value="1"/>
</dbReference>
<feature type="region of interest" description="Disordered" evidence="1">
    <location>
        <begin position="948"/>
        <end position="968"/>
    </location>
</feature>
<protein>
    <submittedName>
        <fullName evidence="3">G65 protein</fullName>
    </submittedName>
</protein>
<keyword evidence="4" id="KW-1185">Reference proteome</keyword>
<dbReference type="InterPro" id="IPR016024">
    <property type="entry name" value="ARM-type_fold"/>
</dbReference>
<feature type="compositionally biased region" description="Low complexity" evidence="1">
    <location>
        <begin position="3190"/>
        <end position="3208"/>
    </location>
</feature>
<dbReference type="Gene3D" id="1.10.287.110">
    <property type="entry name" value="DnaJ domain"/>
    <property type="match status" value="1"/>
</dbReference>
<dbReference type="Pfam" id="PF00226">
    <property type="entry name" value="DnaJ"/>
    <property type="match status" value="1"/>
</dbReference>
<comment type="caution">
    <text evidence="3">The sequence shown here is derived from an EMBL/GenBank/DDBJ whole genome shotgun (WGS) entry which is preliminary data.</text>
</comment>
<dbReference type="InterPro" id="IPR045802">
    <property type="entry name" value="GRV2/DNAJC13_N"/>
</dbReference>
<proteinExistence type="predicted"/>
<feature type="compositionally biased region" description="Polar residues" evidence="1">
    <location>
        <begin position="2765"/>
        <end position="2785"/>
    </location>
</feature>
<gene>
    <name evidence="3" type="primary">g65</name>
    <name evidence="3" type="ORF">VP750_LOCUS51</name>
</gene>
<dbReference type="SUPFAM" id="SSF48371">
    <property type="entry name" value="ARM repeat"/>
    <property type="match status" value="1"/>
</dbReference>
<dbReference type="EMBL" id="CAXHTA020000001">
    <property type="protein sequence ID" value="CAL5218392.1"/>
    <property type="molecule type" value="Genomic_DNA"/>
</dbReference>
<feature type="compositionally biased region" description="Low complexity" evidence="1">
    <location>
        <begin position="3006"/>
        <end position="3019"/>
    </location>
</feature>
<feature type="compositionally biased region" description="Polar residues" evidence="1">
    <location>
        <begin position="3044"/>
        <end position="3059"/>
    </location>
</feature>
<feature type="region of interest" description="Disordered" evidence="1">
    <location>
        <begin position="2603"/>
        <end position="3342"/>
    </location>
</feature>
<evidence type="ECO:0000256" key="1">
    <source>
        <dbReference type="SAM" id="MobiDB-lite"/>
    </source>
</evidence>
<dbReference type="Proteomes" id="UP001497392">
    <property type="component" value="Unassembled WGS sequence"/>
</dbReference>
<reference evidence="3 4" key="1">
    <citation type="submission" date="2024-06" db="EMBL/GenBank/DDBJ databases">
        <authorList>
            <person name="Kraege A."/>
            <person name="Thomma B."/>
        </authorList>
    </citation>
    <scope>NUCLEOTIDE SEQUENCE [LARGE SCALE GENOMIC DNA]</scope>
</reference>
<feature type="compositionally biased region" description="Low complexity" evidence="1">
    <location>
        <begin position="2850"/>
        <end position="2868"/>
    </location>
</feature>
<feature type="domain" description="J" evidence="2">
    <location>
        <begin position="1565"/>
        <end position="1623"/>
    </location>
</feature>
<feature type="compositionally biased region" description="Polar residues" evidence="1">
    <location>
        <begin position="3156"/>
        <end position="3171"/>
    </location>
</feature>
<dbReference type="Pfam" id="PF19432">
    <property type="entry name" value="RME-8_N"/>
    <property type="match status" value="3"/>
</dbReference>